<keyword evidence="6" id="KW-1185">Reference proteome</keyword>
<gene>
    <name evidence="5" type="ORF">GCM10017557_35310</name>
</gene>
<dbReference type="InterPro" id="IPR009057">
    <property type="entry name" value="Homeodomain-like_sf"/>
</dbReference>
<dbReference type="EMBL" id="AP023440">
    <property type="protein sequence ID" value="BCL28672.1"/>
    <property type="molecule type" value="Genomic_DNA"/>
</dbReference>
<accession>A0A7G1P108</accession>
<name>A0A7G1P108_9ACTN</name>
<dbReference type="KEGG" id="sgm:GCM10017557_35310"/>
<dbReference type="PANTHER" id="PTHR46796:SF6">
    <property type="entry name" value="ARAC SUBFAMILY"/>
    <property type="match status" value="1"/>
</dbReference>
<evidence type="ECO:0000256" key="3">
    <source>
        <dbReference type="ARBA" id="ARBA00023163"/>
    </source>
</evidence>
<protein>
    <recommendedName>
        <fullName evidence="4">HTH araC/xylS-type domain-containing protein</fullName>
    </recommendedName>
</protein>
<dbReference type="SUPFAM" id="SSF46689">
    <property type="entry name" value="Homeodomain-like"/>
    <property type="match status" value="1"/>
</dbReference>
<dbReference type="InterPro" id="IPR035418">
    <property type="entry name" value="AraC-bd_2"/>
</dbReference>
<organism evidence="5 6">
    <name type="scientific">Streptomyces aurantiacus</name>
    <dbReference type="NCBI Taxonomy" id="47760"/>
    <lineage>
        <taxon>Bacteria</taxon>
        <taxon>Bacillati</taxon>
        <taxon>Actinomycetota</taxon>
        <taxon>Actinomycetes</taxon>
        <taxon>Kitasatosporales</taxon>
        <taxon>Streptomycetaceae</taxon>
        <taxon>Streptomyces</taxon>
        <taxon>Streptomyces aurantiacus group</taxon>
    </lineage>
</organism>
<dbReference type="PROSITE" id="PS01124">
    <property type="entry name" value="HTH_ARAC_FAMILY_2"/>
    <property type="match status" value="1"/>
</dbReference>
<dbReference type="Pfam" id="PF12833">
    <property type="entry name" value="HTH_18"/>
    <property type="match status" value="1"/>
</dbReference>
<dbReference type="Pfam" id="PF14525">
    <property type="entry name" value="AraC_binding_2"/>
    <property type="match status" value="1"/>
</dbReference>
<dbReference type="GO" id="GO:0003700">
    <property type="term" value="F:DNA-binding transcription factor activity"/>
    <property type="evidence" value="ECO:0007669"/>
    <property type="project" value="InterPro"/>
</dbReference>
<dbReference type="InterPro" id="IPR018060">
    <property type="entry name" value="HTH_AraC"/>
</dbReference>
<feature type="domain" description="HTH araC/xylS-type" evidence="4">
    <location>
        <begin position="314"/>
        <end position="415"/>
    </location>
</feature>
<keyword evidence="3" id="KW-0804">Transcription</keyword>
<dbReference type="InterPro" id="IPR050204">
    <property type="entry name" value="AraC_XylS_family_regulators"/>
</dbReference>
<dbReference type="Gene3D" id="1.10.10.60">
    <property type="entry name" value="Homeodomain-like"/>
    <property type="match status" value="1"/>
</dbReference>
<dbReference type="PANTHER" id="PTHR46796">
    <property type="entry name" value="HTH-TYPE TRANSCRIPTIONAL ACTIVATOR RHAS-RELATED"/>
    <property type="match status" value="1"/>
</dbReference>
<reference evidence="5 6" key="1">
    <citation type="journal article" date="2014" name="Int. J. Syst. Evol. Microbiol.">
        <title>Complete genome sequence of Corynebacterium casei LMG S-19264T (=DSM 44701T), isolated from a smear-ripened cheese.</title>
        <authorList>
            <consortium name="US DOE Joint Genome Institute (JGI-PGF)"/>
            <person name="Walter F."/>
            <person name="Albersmeier A."/>
            <person name="Kalinowski J."/>
            <person name="Ruckert C."/>
        </authorList>
    </citation>
    <scope>NUCLEOTIDE SEQUENCE [LARGE SCALE GENOMIC DNA]</scope>
    <source>
        <strain evidence="5 6">JCM 4677</strain>
    </source>
</reference>
<proteinExistence type="predicted"/>
<evidence type="ECO:0000256" key="2">
    <source>
        <dbReference type="ARBA" id="ARBA00023125"/>
    </source>
</evidence>
<dbReference type="SMART" id="SM00342">
    <property type="entry name" value="HTH_ARAC"/>
    <property type="match status" value="1"/>
</dbReference>
<evidence type="ECO:0000259" key="4">
    <source>
        <dbReference type="PROSITE" id="PS01124"/>
    </source>
</evidence>
<dbReference type="AlphaFoldDB" id="A0A7G1P108"/>
<dbReference type="GO" id="GO:0043565">
    <property type="term" value="F:sequence-specific DNA binding"/>
    <property type="evidence" value="ECO:0007669"/>
    <property type="project" value="InterPro"/>
</dbReference>
<evidence type="ECO:0000256" key="1">
    <source>
        <dbReference type="ARBA" id="ARBA00023015"/>
    </source>
</evidence>
<evidence type="ECO:0000313" key="6">
    <source>
        <dbReference type="Proteomes" id="UP000516444"/>
    </source>
</evidence>
<keyword evidence="1" id="KW-0805">Transcription regulation</keyword>
<dbReference type="Proteomes" id="UP000516444">
    <property type="component" value="Chromosome"/>
</dbReference>
<sequence length="439" mass="47242">MQEHGGTGARGYGGTGRAFRHLGHAELSEYREVLPVVTATDPATDTNPATDTAITTAVVAYMPMCASLPADFNSAARHDCWMSILKNTAERSSTAGPVLTVDTDSVPAPDRFGWWNDLVGQEVMPVTLRSPHARHFEGRAESVQLPLSQVSTFTYSPLTARRSPVQIRRQDPESYFLVLVRDGSAIRLEQERSIACLDAGDMALFSTSHPLTCEFLDLGGLCRTTQLRLPRTVLPLAAGRADRLLAEPLSTGSGTGALLVPYLMGLPRAARDCGPAEVARLGAVAMDLAASLLGTQLGEADRLPAETRQASLLARINTFIGHNLADPELRPAAVAAHHHISVRTLHQLFRSEPESVGATIRHRRLERCRADLTDSALRHVSIGEIATRWGFRHPADLSRAFRTAYGVSPSEVRAGARDAAAAPDAAAALDAKEDRASCQ</sequence>
<evidence type="ECO:0000313" key="5">
    <source>
        <dbReference type="EMBL" id="BCL28672.1"/>
    </source>
</evidence>
<keyword evidence="2" id="KW-0238">DNA-binding</keyword>